<keyword evidence="4 8" id="KW-0479">Metal-binding</keyword>
<dbReference type="GO" id="GO:0020037">
    <property type="term" value="F:heme binding"/>
    <property type="evidence" value="ECO:0007669"/>
    <property type="project" value="InterPro"/>
</dbReference>
<dbReference type="EC" id="1.14.-.-" evidence="9"/>
<evidence type="ECO:0000256" key="6">
    <source>
        <dbReference type="ARBA" id="ARBA00023004"/>
    </source>
</evidence>
<evidence type="ECO:0000256" key="8">
    <source>
        <dbReference type="RuleBase" id="RU000461"/>
    </source>
</evidence>
<dbReference type="EMBL" id="NGAF01000001">
    <property type="protein sequence ID" value="OXR47567.1"/>
    <property type="molecule type" value="Genomic_DNA"/>
</dbReference>
<dbReference type="InterPro" id="IPR036396">
    <property type="entry name" value="Cyt_P450_sf"/>
</dbReference>
<dbReference type="AlphaFoldDB" id="A0A231HFT8"/>
<protein>
    <submittedName>
        <fullName evidence="9">Mycinamicin IV hydroxylase/epoxidase</fullName>
        <ecNumber evidence="9">1.14.-.-</ecNumber>
    </submittedName>
</protein>
<keyword evidence="10" id="KW-1185">Reference proteome</keyword>
<proteinExistence type="inferred from homology"/>
<dbReference type="Pfam" id="PF00067">
    <property type="entry name" value="p450"/>
    <property type="match status" value="1"/>
</dbReference>
<keyword evidence="7 8" id="KW-0503">Monooxygenase</keyword>
<dbReference type="PROSITE" id="PS00086">
    <property type="entry name" value="CYTOCHROME_P450"/>
    <property type="match status" value="1"/>
</dbReference>
<dbReference type="Gene3D" id="1.10.630.10">
    <property type="entry name" value="Cytochrome P450"/>
    <property type="match status" value="1"/>
</dbReference>
<comment type="similarity">
    <text evidence="2 8">Belongs to the cytochrome P450 family.</text>
</comment>
<dbReference type="FunFam" id="1.10.630.10:FF:000018">
    <property type="entry name" value="Cytochrome P450 monooxygenase"/>
    <property type="match status" value="1"/>
</dbReference>
<comment type="cofactor">
    <cofactor evidence="1">
        <name>heme</name>
        <dbReference type="ChEBI" id="CHEBI:30413"/>
    </cofactor>
</comment>
<dbReference type="PANTHER" id="PTHR46696">
    <property type="entry name" value="P450, PUTATIVE (EUROFUNG)-RELATED"/>
    <property type="match status" value="1"/>
</dbReference>
<dbReference type="CDD" id="cd11031">
    <property type="entry name" value="Cyp158A-like"/>
    <property type="match status" value="1"/>
</dbReference>
<evidence type="ECO:0000256" key="7">
    <source>
        <dbReference type="ARBA" id="ARBA00023033"/>
    </source>
</evidence>
<dbReference type="PRINTS" id="PR00359">
    <property type="entry name" value="BP450"/>
</dbReference>
<dbReference type="RefSeq" id="WP_039779765.1">
    <property type="nucleotide sequence ID" value="NZ_JAAXOR010000003.1"/>
</dbReference>
<dbReference type="GO" id="GO:0005506">
    <property type="term" value="F:iron ion binding"/>
    <property type="evidence" value="ECO:0007669"/>
    <property type="project" value="InterPro"/>
</dbReference>
<evidence type="ECO:0000256" key="4">
    <source>
        <dbReference type="ARBA" id="ARBA00022723"/>
    </source>
</evidence>
<dbReference type="SUPFAM" id="SSF48264">
    <property type="entry name" value="Cytochrome P450"/>
    <property type="match status" value="1"/>
</dbReference>
<evidence type="ECO:0000313" key="10">
    <source>
        <dbReference type="Proteomes" id="UP000215506"/>
    </source>
</evidence>
<gene>
    <name evidence="9" type="primary">mycG_1</name>
    <name evidence="9" type="ORF">B7C42_00692</name>
</gene>
<evidence type="ECO:0000256" key="2">
    <source>
        <dbReference type="ARBA" id="ARBA00010617"/>
    </source>
</evidence>
<dbReference type="InterPro" id="IPR001128">
    <property type="entry name" value="Cyt_P450"/>
</dbReference>
<dbReference type="GO" id="GO:0016705">
    <property type="term" value="F:oxidoreductase activity, acting on paired donors, with incorporation or reduction of molecular oxygen"/>
    <property type="evidence" value="ECO:0007669"/>
    <property type="project" value="InterPro"/>
</dbReference>
<keyword evidence="5 8" id="KW-0560">Oxidoreductase</keyword>
<keyword evidence="6 8" id="KW-0408">Iron</keyword>
<dbReference type="PANTHER" id="PTHR46696:SF6">
    <property type="entry name" value="P450, PUTATIVE (EUROFUNG)-RELATED"/>
    <property type="match status" value="1"/>
</dbReference>
<evidence type="ECO:0000256" key="3">
    <source>
        <dbReference type="ARBA" id="ARBA00022617"/>
    </source>
</evidence>
<dbReference type="InterPro" id="IPR002397">
    <property type="entry name" value="Cyt_P450_B"/>
</dbReference>
<keyword evidence="3 8" id="KW-0349">Heme</keyword>
<name>A0A231HFT8_9NOCA</name>
<dbReference type="GO" id="GO:0004497">
    <property type="term" value="F:monooxygenase activity"/>
    <property type="evidence" value="ECO:0007669"/>
    <property type="project" value="UniProtKB-KW"/>
</dbReference>
<dbReference type="Proteomes" id="UP000215506">
    <property type="component" value="Unassembled WGS sequence"/>
</dbReference>
<sequence>MSNSIDETLDYYPFPLGPLGEPPERFSELRAQCPVTKVRLPSGDTAWAVTGYDEVVAAMSDSRLSRAALREPGAPRVINGPDFADNPFNLLSQDGADHRRLRRLISPAFTPKRAEQIRPRIQEIADELVDELEAGPRPADLHHDFAALLPIWVITDLLGASRERRADIQRWTDHLVSITAHTADERLTAREESAAYVVSLLAQRREALGEDLLSDLITARDDGDRLSEQELVWLTINLLVAGHDTTVSALSRAAFMVLRHPDQWRLLVDQVDDRQVVRHAVEELLRYAPPSEIGFIRVATEELEIGDVVVRQGEGVIPIMHAAGRDTRHVTEPDRLDLTREDVKHVAFGHGSHFCPGAGLARLELEIGLATLARRLPNLRLAVAPENIDWSSGLLTLRPNTFPVEW</sequence>
<dbReference type="PRINTS" id="PR00385">
    <property type="entry name" value="P450"/>
</dbReference>
<evidence type="ECO:0000313" key="9">
    <source>
        <dbReference type="EMBL" id="OXR47567.1"/>
    </source>
</evidence>
<evidence type="ECO:0000256" key="5">
    <source>
        <dbReference type="ARBA" id="ARBA00023002"/>
    </source>
</evidence>
<dbReference type="InterPro" id="IPR017972">
    <property type="entry name" value="Cyt_P450_CS"/>
</dbReference>
<accession>A0A231HFT8</accession>
<organism evidence="9 10">
    <name type="scientific">Nocardia cerradoensis</name>
    <dbReference type="NCBI Taxonomy" id="85688"/>
    <lineage>
        <taxon>Bacteria</taxon>
        <taxon>Bacillati</taxon>
        <taxon>Actinomycetota</taxon>
        <taxon>Actinomycetes</taxon>
        <taxon>Mycobacteriales</taxon>
        <taxon>Nocardiaceae</taxon>
        <taxon>Nocardia</taxon>
    </lineage>
</organism>
<evidence type="ECO:0000256" key="1">
    <source>
        <dbReference type="ARBA" id="ARBA00001971"/>
    </source>
</evidence>
<reference evidence="9 10" key="1">
    <citation type="submission" date="2017-07" db="EMBL/GenBank/DDBJ databases">
        <title>First draft Genome Sequence of Nocardia cerradoensis isolated from human infection.</title>
        <authorList>
            <person name="Carrasco G."/>
        </authorList>
    </citation>
    <scope>NUCLEOTIDE SEQUENCE [LARGE SCALE GENOMIC DNA]</scope>
    <source>
        <strain evidence="9 10">CNM20130759</strain>
    </source>
</reference>
<comment type="caution">
    <text evidence="9">The sequence shown here is derived from an EMBL/GenBank/DDBJ whole genome shotgun (WGS) entry which is preliminary data.</text>
</comment>